<dbReference type="GO" id="GO:0006284">
    <property type="term" value="P:base-excision repair"/>
    <property type="evidence" value="ECO:0007669"/>
    <property type="project" value="TreeGrafter"/>
</dbReference>
<keyword evidence="4" id="KW-1185">Reference proteome</keyword>
<sequence>MAPVKIKDIVSFTSQDQKNCVENLCATGQCARPWLCSPRDRSGVLKAELQMERATAISYVDVGNCGSAFIQIDVGRSSWPLERPYVTLLPTATLMGPADSKQEKGRTGVRMFKREDFLPAGVDELWDRVRVTCSQPFNRRTQFGLSFLRIRSLEEEGGATEEGRGQGSQGQRTPEQQTSRVREWLSSPAVQRTFFGRGTGEGSPGVDQTGGTSGGSGRDRAGLSRAARMVITAAQSGRRSLLPALPSSASPPSPASPSSVQRRTTAVCCDRTQDTCTEEKASTRNSTSVHHKKAGRQVKRKPDSRKRPTPPPAGRNPKLHPVSSLSASVFPAQQRPWGSEAPETCCPLCGGYFSPEYLPQHASFCQGEEPDLGMSFTPPNSPAPRVEQDMVPCPLCSFRFPASQIQLHASSCGDPLEPEWAWVD</sequence>
<dbReference type="PANTHER" id="PTHR11370:SF4">
    <property type="entry name" value="DNA-REPAIR PROTEIN XRCC1 N-TERMINAL DOMAIN-CONTAINING PROTEIN"/>
    <property type="match status" value="1"/>
</dbReference>
<dbReference type="EMBL" id="JAFIRN010000008">
    <property type="protein sequence ID" value="KAG5844710.1"/>
    <property type="molecule type" value="Genomic_DNA"/>
</dbReference>
<evidence type="ECO:0000313" key="4">
    <source>
        <dbReference type="Proteomes" id="UP001044222"/>
    </source>
</evidence>
<dbReference type="GO" id="GO:0005634">
    <property type="term" value="C:nucleus"/>
    <property type="evidence" value="ECO:0007669"/>
    <property type="project" value="InterPro"/>
</dbReference>
<dbReference type="PANTHER" id="PTHR11370">
    <property type="entry name" value="DNA-REPAIR PROTEIN XRCC1"/>
    <property type="match status" value="1"/>
</dbReference>
<dbReference type="AlphaFoldDB" id="A0A9D3RVL1"/>
<dbReference type="GO" id="GO:0003684">
    <property type="term" value="F:damaged DNA binding"/>
    <property type="evidence" value="ECO:0007669"/>
    <property type="project" value="InterPro"/>
</dbReference>
<dbReference type="Pfam" id="PF01834">
    <property type="entry name" value="XRCC1_N"/>
    <property type="match status" value="1"/>
</dbReference>
<evidence type="ECO:0000313" key="3">
    <source>
        <dbReference type="EMBL" id="KAG5844710.1"/>
    </source>
</evidence>
<feature type="region of interest" description="Disordered" evidence="1">
    <location>
        <begin position="156"/>
        <end position="222"/>
    </location>
</feature>
<feature type="compositionally biased region" description="Basic residues" evidence="1">
    <location>
        <begin position="289"/>
        <end position="308"/>
    </location>
</feature>
<dbReference type="Proteomes" id="UP001044222">
    <property type="component" value="Chromosome 8"/>
</dbReference>
<feature type="domain" description="DNA-repair protein Xrcc1 N-terminal" evidence="2">
    <location>
        <begin position="1"/>
        <end position="150"/>
    </location>
</feature>
<gene>
    <name evidence="3" type="ORF">ANANG_G00165420</name>
</gene>
<accession>A0A9D3RVL1</accession>
<dbReference type="FunFam" id="2.60.120.260:FF:000025">
    <property type="entry name" value="DNA repair protein XRCC1 isoform X1"/>
    <property type="match status" value="1"/>
</dbReference>
<protein>
    <recommendedName>
        <fullName evidence="2">DNA-repair protein Xrcc1 N-terminal domain-containing protein</fullName>
    </recommendedName>
</protein>
<proteinExistence type="predicted"/>
<evidence type="ECO:0000259" key="2">
    <source>
        <dbReference type="Pfam" id="PF01834"/>
    </source>
</evidence>
<dbReference type="SUPFAM" id="SSF49785">
    <property type="entry name" value="Galactose-binding domain-like"/>
    <property type="match status" value="1"/>
</dbReference>
<dbReference type="InterPro" id="IPR008979">
    <property type="entry name" value="Galactose-bd-like_sf"/>
</dbReference>
<reference evidence="3" key="1">
    <citation type="submission" date="2021-01" db="EMBL/GenBank/DDBJ databases">
        <title>A chromosome-scale assembly of European eel, Anguilla anguilla.</title>
        <authorList>
            <person name="Henkel C."/>
            <person name="Jong-Raadsen S.A."/>
            <person name="Dufour S."/>
            <person name="Weltzien F.-A."/>
            <person name="Palstra A.P."/>
            <person name="Pelster B."/>
            <person name="Spaink H.P."/>
            <person name="Van Den Thillart G.E."/>
            <person name="Jansen H."/>
            <person name="Zahm M."/>
            <person name="Klopp C."/>
            <person name="Cedric C."/>
            <person name="Louis A."/>
            <person name="Berthelot C."/>
            <person name="Parey E."/>
            <person name="Roest Crollius H."/>
            <person name="Montfort J."/>
            <person name="Robinson-Rechavi M."/>
            <person name="Bucao C."/>
            <person name="Bouchez O."/>
            <person name="Gislard M."/>
            <person name="Lluch J."/>
            <person name="Milhes M."/>
            <person name="Lampietro C."/>
            <person name="Lopez Roques C."/>
            <person name="Donnadieu C."/>
            <person name="Braasch I."/>
            <person name="Desvignes T."/>
            <person name="Postlethwait J."/>
            <person name="Bobe J."/>
            <person name="Guiguen Y."/>
            <person name="Dirks R."/>
        </authorList>
    </citation>
    <scope>NUCLEOTIDE SEQUENCE</scope>
    <source>
        <strain evidence="3">Tag_6206</strain>
        <tissue evidence="3">Liver</tissue>
    </source>
</reference>
<feature type="region of interest" description="Disordered" evidence="1">
    <location>
        <begin position="238"/>
        <end position="323"/>
    </location>
</feature>
<organism evidence="3 4">
    <name type="scientific">Anguilla anguilla</name>
    <name type="common">European freshwater eel</name>
    <name type="synonym">Muraena anguilla</name>
    <dbReference type="NCBI Taxonomy" id="7936"/>
    <lineage>
        <taxon>Eukaryota</taxon>
        <taxon>Metazoa</taxon>
        <taxon>Chordata</taxon>
        <taxon>Craniata</taxon>
        <taxon>Vertebrata</taxon>
        <taxon>Euteleostomi</taxon>
        <taxon>Actinopterygii</taxon>
        <taxon>Neopterygii</taxon>
        <taxon>Teleostei</taxon>
        <taxon>Anguilliformes</taxon>
        <taxon>Anguillidae</taxon>
        <taxon>Anguilla</taxon>
    </lineage>
</organism>
<name>A0A9D3RVL1_ANGAN</name>
<dbReference type="Gene3D" id="2.60.120.260">
    <property type="entry name" value="Galactose-binding domain-like"/>
    <property type="match status" value="1"/>
</dbReference>
<evidence type="ECO:0000256" key="1">
    <source>
        <dbReference type="SAM" id="MobiDB-lite"/>
    </source>
</evidence>
<comment type="caution">
    <text evidence="3">The sequence shown here is derived from an EMBL/GenBank/DDBJ whole genome shotgun (WGS) entry which is preliminary data.</text>
</comment>
<dbReference type="InterPro" id="IPR002706">
    <property type="entry name" value="Xrcc1_N"/>
</dbReference>
<dbReference type="GO" id="GO:0000012">
    <property type="term" value="P:single strand break repair"/>
    <property type="evidence" value="ECO:0007669"/>
    <property type="project" value="InterPro"/>
</dbReference>
<feature type="compositionally biased region" description="Basic and acidic residues" evidence="1">
    <location>
        <begin position="271"/>
        <end position="282"/>
    </location>
</feature>